<dbReference type="Proteomes" id="UP000492821">
    <property type="component" value="Unassembled WGS sequence"/>
</dbReference>
<evidence type="ECO:0000256" key="5">
    <source>
        <dbReference type="ARBA" id="ARBA00022989"/>
    </source>
</evidence>
<feature type="transmembrane region" description="Helical" evidence="9">
    <location>
        <begin position="225"/>
        <end position="245"/>
    </location>
</feature>
<organism evidence="10 11">
    <name type="scientific">Panagrellus redivivus</name>
    <name type="common">Microworm</name>
    <dbReference type="NCBI Taxonomy" id="6233"/>
    <lineage>
        <taxon>Eukaryota</taxon>
        <taxon>Metazoa</taxon>
        <taxon>Ecdysozoa</taxon>
        <taxon>Nematoda</taxon>
        <taxon>Chromadorea</taxon>
        <taxon>Rhabditida</taxon>
        <taxon>Tylenchina</taxon>
        <taxon>Panagrolaimomorpha</taxon>
        <taxon>Panagrolaimoidea</taxon>
        <taxon>Panagrolaimidae</taxon>
        <taxon>Panagrellus</taxon>
    </lineage>
</organism>
<evidence type="ECO:0000256" key="1">
    <source>
        <dbReference type="ARBA" id="ARBA00004141"/>
    </source>
</evidence>
<dbReference type="AlphaFoldDB" id="A0A7E4W289"/>
<dbReference type="InterPro" id="IPR009262">
    <property type="entry name" value="SLC35_F1/F2/F6"/>
</dbReference>
<dbReference type="InterPro" id="IPR052221">
    <property type="entry name" value="SLC35F_Transporter"/>
</dbReference>
<evidence type="ECO:0000313" key="10">
    <source>
        <dbReference type="Proteomes" id="UP000492821"/>
    </source>
</evidence>
<evidence type="ECO:0000256" key="9">
    <source>
        <dbReference type="SAM" id="Phobius"/>
    </source>
</evidence>
<feature type="transmembrane region" description="Helical" evidence="9">
    <location>
        <begin position="194"/>
        <end position="213"/>
    </location>
</feature>
<keyword evidence="6 9" id="KW-0472">Membrane</keyword>
<dbReference type="Pfam" id="PF06027">
    <property type="entry name" value="SLC35F"/>
    <property type="match status" value="1"/>
</dbReference>
<dbReference type="InterPro" id="IPR037185">
    <property type="entry name" value="EmrE-like"/>
</dbReference>
<feature type="transmembrane region" description="Helical" evidence="9">
    <location>
        <begin position="136"/>
        <end position="155"/>
    </location>
</feature>
<dbReference type="GO" id="GO:0022857">
    <property type="term" value="F:transmembrane transporter activity"/>
    <property type="evidence" value="ECO:0007669"/>
    <property type="project" value="InterPro"/>
</dbReference>
<proteinExistence type="inferred from homology"/>
<protein>
    <submittedName>
        <fullName evidence="11">EamA domain-containing protein</fullName>
    </submittedName>
</protein>
<evidence type="ECO:0000256" key="2">
    <source>
        <dbReference type="ARBA" id="ARBA00007863"/>
    </source>
</evidence>
<feature type="transmembrane region" description="Helical" evidence="9">
    <location>
        <begin position="75"/>
        <end position="91"/>
    </location>
</feature>
<feature type="transmembrane region" description="Helical" evidence="9">
    <location>
        <begin position="257"/>
        <end position="275"/>
    </location>
</feature>
<evidence type="ECO:0000256" key="7">
    <source>
        <dbReference type="ARBA" id="ARBA00037727"/>
    </source>
</evidence>
<evidence type="ECO:0000313" key="11">
    <source>
        <dbReference type="WBParaSite" id="Pan_g6278.t1"/>
    </source>
</evidence>
<keyword evidence="4 9" id="KW-0812">Transmembrane</keyword>
<keyword evidence="3" id="KW-0813">Transport</keyword>
<dbReference type="PANTHER" id="PTHR14233:SF4">
    <property type="entry name" value="SOLUTE CARRIER FAMILY 35 MEMBER F2"/>
    <property type="match status" value="1"/>
</dbReference>
<dbReference type="GO" id="GO:0016020">
    <property type="term" value="C:membrane"/>
    <property type="evidence" value="ECO:0007669"/>
    <property type="project" value="UniProtKB-SubCell"/>
</dbReference>
<feature type="transmembrane region" description="Helical" evidence="9">
    <location>
        <begin position="111"/>
        <end position="130"/>
    </location>
</feature>
<sequence length="379" mass="41217">MDLAGETVPMSDVAPKNGRSDTVSSTVKPADEPGRLRKILISLALSQVMSLCLAGTGTGAQILSNNNFRATVSQNVPTYIILAVVYGFSLLRTKGVSNLLTVLKLRGWKYFLLALVDVEANILINNAYYYTNLTSIQLLNSSIIPMVMALSFVFLKTRYGISHFIGVIICFFGVACVIYADSQKSHFDDGPNPILGDILCMITTMLYAISNTAQEAMVKEFDRTEYLGCMSVFGLIISALQIPFIDRDGLAAATFSWPIIYGNVIFTTCLVAFYVHMAVIIANTSALMLNLTGLTSDFYTFIAGVVIFGISYQHLYLISFVFIIIGTVVFAIRATSTATTTDDDASVTLKCNDDKVNGGQEDVPEAIPFIMSTEANSNV</sequence>
<feature type="region of interest" description="Disordered" evidence="8">
    <location>
        <begin position="1"/>
        <end position="30"/>
    </location>
</feature>
<comment type="subcellular location">
    <subcellularLocation>
        <location evidence="1">Membrane</location>
        <topology evidence="1">Multi-pass membrane protein</topology>
    </subcellularLocation>
</comment>
<feature type="transmembrane region" description="Helical" evidence="9">
    <location>
        <begin position="162"/>
        <end position="182"/>
    </location>
</feature>
<reference evidence="10" key="1">
    <citation type="journal article" date="2013" name="Genetics">
        <title>The draft genome and transcriptome of Panagrellus redivivus are shaped by the harsh demands of a free-living lifestyle.</title>
        <authorList>
            <person name="Srinivasan J."/>
            <person name="Dillman A.R."/>
            <person name="Macchietto M.G."/>
            <person name="Heikkinen L."/>
            <person name="Lakso M."/>
            <person name="Fracchia K.M."/>
            <person name="Antoshechkin I."/>
            <person name="Mortazavi A."/>
            <person name="Wong G."/>
            <person name="Sternberg P.W."/>
        </authorList>
    </citation>
    <scope>NUCLEOTIDE SEQUENCE [LARGE SCALE GENOMIC DNA]</scope>
    <source>
        <strain evidence="10">MT8872</strain>
    </source>
</reference>
<keyword evidence="10" id="KW-1185">Reference proteome</keyword>
<accession>A0A7E4W289</accession>
<evidence type="ECO:0000256" key="4">
    <source>
        <dbReference type="ARBA" id="ARBA00022692"/>
    </source>
</evidence>
<evidence type="ECO:0000256" key="3">
    <source>
        <dbReference type="ARBA" id="ARBA00022448"/>
    </source>
</evidence>
<feature type="transmembrane region" description="Helical" evidence="9">
    <location>
        <begin position="39"/>
        <end position="63"/>
    </location>
</feature>
<keyword evidence="5 9" id="KW-1133">Transmembrane helix</keyword>
<feature type="transmembrane region" description="Helical" evidence="9">
    <location>
        <begin position="314"/>
        <end position="332"/>
    </location>
</feature>
<feature type="transmembrane region" description="Helical" evidence="9">
    <location>
        <begin position="287"/>
        <end position="308"/>
    </location>
</feature>
<reference evidence="11" key="2">
    <citation type="submission" date="2020-10" db="UniProtKB">
        <authorList>
            <consortium name="WormBaseParasite"/>
        </authorList>
    </citation>
    <scope>IDENTIFICATION</scope>
</reference>
<name>A0A7E4W289_PANRE</name>
<dbReference type="WBParaSite" id="Pan_g6278.t1">
    <property type="protein sequence ID" value="Pan_g6278.t1"/>
    <property type="gene ID" value="Pan_g6278"/>
</dbReference>
<comment type="similarity">
    <text evidence="2">Belongs to the SLC35F solute transporter family.</text>
</comment>
<evidence type="ECO:0000256" key="8">
    <source>
        <dbReference type="SAM" id="MobiDB-lite"/>
    </source>
</evidence>
<dbReference type="PANTHER" id="PTHR14233">
    <property type="entry name" value="DUF914-RELATED"/>
    <property type="match status" value="1"/>
</dbReference>
<evidence type="ECO:0000256" key="6">
    <source>
        <dbReference type="ARBA" id="ARBA00023136"/>
    </source>
</evidence>
<comment type="function">
    <text evidence="7">Putative solute transporter.</text>
</comment>
<dbReference type="SUPFAM" id="SSF103481">
    <property type="entry name" value="Multidrug resistance efflux transporter EmrE"/>
    <property type="match status" value="1"/>
</dbReference>